<evidence type="ECO:0000313" key="3">
    <source>
        <dbReference type="Proteomes" id="UP000235023"/>
    </source>
</evidence>
<name>A0A2J5HCW4_9EURO</name>
<dbReference type="AlphaFoldDB" id="A0A2J5HCW4"/>
<feature type="chain" id="PRO_5014316845" evidence="1">
    <location>
        <begin position="20"/>
        <end position="60"/>
    </location>
</feature>
<keyword evidence="1" id="KW-0732">Signal</keyword>
<gene>
    <name evidence="2" type="ORF">BDW42DRAFT_198204</name>
</gene>
<organism evidence="2 3">
    <name type="scientific">Aspergillus taichungensis</name>
    <dbReference type="NCBI Taxonomy" id="482145"/>
    <lineage>
        <taxon>Eukaryota</taxon>
        <taxon>Fungi</taxon>
        <taxon>Dikarya</taxon>
        <taxon>Ascomycota</taxon>
        <taxon>Pezizomycotina</taxon>
        <taxon>Eurotiomycetes</taxon>
        <taxon>Eurotiomycetidae</taxon>
        <taxon>Eurotiales</taxon>
        <taxon>Aspergillaceae</taxon>
        <taxon>Aspergillus</taxon>
        <taxon>Aspergillus subgen. Circumdati</taxon>
    </lineage>
</organism>
<dbReference type="EMBL" id="KZ559706">
    <property type="protein sequence ID" value="PLN74556.1"/>
    <property type="molecule type" value="Genomic_DNA"/>
</dbReference>
<protein>
    <submittedName>
        <fullName evidence="2">Uncharacterized protein</fullName>
    </submittedName>
</protein>
<accession>A0A2J5HCW4</accession>
<dbReference type="Proteomes" id="UP000235023">
    <property type="component" value="Unassembled WGS sequence"/>
</dbReference>
<evidence type="ECO:0000313" key="2">
    <source>
        <dbReference type="EMBL" id="PLN74556.1"/>
    </source>
</evidence>
<keyword evidence="3" id="KW-1185">Reference proteome</keyword>
<feature type="signal peptide" evidence="1">
    <location>
        <begin position="1"/>
        <end position="19"/>
    </location>
</feature>
<proteinExistence type="predicted"/>
<reference evidence="3" key="1">
    <citation type="submission" date="2017-12" db="EMBL/GenBank/DDBJ databases">
        <authorList>
            <consortium name="DOE Joint Genome Institute"/>
            <person name="Mondo S.J."/>
            <person name="Kjaerbolling I."/>
            <person name="Vesth T.C."/>
            <person name="Frisvad J.C."/>
            <person name="Nybo J.L."/>
            <person name="Theobald S."/>
            <person name="Kuo A."/>
            <person name="Bowyer P."/>
            <person name="Matsuda Y."/>
            <person name="Lyhne E.K."/>
            <person name="Kogle M.E."/>
            <person name="Clum A."/>
            <person name="Lipzen A."/>
            <person name="Salamov A."/>
            <person name="Ngan C.Y."/>
            <person name="Daum C."/>
            <person name="Chiniquy J."/>
            <person name="Barry K."/>
            <person name="LaButti K."/>
            <person name="Haridas S."/>
            <person name="Simmons B.A."/>
            <person name="Magnuson J.K."/>
            <person name="Mortensen U.H."/>
            <person name="Larsen T.O."/>
            <person name="Grigoriev I.V."/>
            <person name="Baker S.E."/>
            <person name="Andersen M.R."/>
            <person name="Nordberg H.P."/>
            <person name="Cantor M.N."/>
            <person name="Hua S.X."/>
        </authorList>
    </citation>
    <scope>NUCLEOTIDE SEQUENCE [LARGE SCALE GENOMIC DNA]</scope>
    <source>
        <strain evidence="3">IBT 19404</strain>
    </source>
</reference>
<evidence type="ECO:0000256" key="1">
    <source>
        <dbReference type="SAM" id="SignalP"/>
    </source>
</evidence>
<sequence length="60" mass="6346">MKFTTAILALVSCTTLVMAWPDKGEYAKRGLTDGCTEQSGGGDGAPCYEEPYNVINCPGN</sequence>